<feature type="domain" description="Excalibur calcium-binding" evidence="3">
    <location>
        <begin position="375"/>
        <end position="415"/>
    </location>
</feature>
<dbReference type="Proteomes" id="UP000230161">
    <property type="component" value="Unassembled WGS sequence"/>
</dbReference>
<dbReference type="InterPro" id="IPR008613">
    <property type="entry name" value="Excalibur_Ca-bd_domain"/>
</dbReference>
<dbReference type="AlphaFoldDB" id="A0A2M9BWD9"/>
<feature type="signal peptide" evidence="2">
    <location>
        <begin position="1"/>
        <end position="27"/>
    </location>
</feature>
<dbReference type="InterPro" id="IPR007253">
    <property type="entry name" value="Cell_wall-bd_2"/>
</dbReference>
<reference evidence="4 5" key="1">
    <citation type="submission" date="2017-11" db="EMBL/GenBank/DDBJ databases">
        <title>Genomic Encyclopedia of Archaeal and Bacterial Type Strains, Phase II (KMG-II): From Individual Species to Whole Genera.</title>
        <authorList>
            <person name="Goeker M."/>
        </authorList>
    </citation>
    <scope>NUCLEOTIDE SEQUENCE [LARGE SCALE GENOMIC DNA]</scope>
    <source>
        <strain evidence="4 5">DSM 25625</strain>
    </source>
</reference>
<dbReference type="PANTHER" id="PTHR30032:SF4">
    <property type="entry name" value="AMIDASE ENHANCER"/>
    <property type="match status" value="1"/>
</dbReference>
<evidence type="ECO:0000256" key="2">
    <source>
        <dbReference type="SAM" id="SignalP"/>
    </source>
</evidence>
<dbReference type="RefSeq" id="WP_170061976.1">
    <property type="nucleotide sequence ID" value="NZ_PGFB01000003.1"/>
</dbReference>
<proteinExistence type="predicted"/>
<evidence type="ECO:0000259" key="3">
    <source>
        <dbReference type="SMART" id="SM00894"/>
    </source>
</evidence>
<evidence type="ECO:0000313" key="5">
    <source>
        <dbReference type="Proteomes" id="UP000230161"/>
    </source>
</evidence>
<dbReference type="EMBL" id="PGFB01000003">
    <property type="protein sequence ID" value="PJJ62234.1"/>
    <property type="molecule type" value="Genomic_DNA"/>
</dbReference>
<keyword evidence="5" id="KW-1185">Reference proteome</keyword>
<accession>A0A2M9BWD9</accession>
<dbReference type="GO" id="GO:0030288">
    <property type="term" value="C:outer membrane-bounded periplasmic space"/>
    <property type="evidence" value="ECO:0007669"/>
    <property type="project" value="TreeGrafter"/>
</dbReference>
<protein>
    <submittedName>
        <fullName evidence="4">Excalibur calcium-binding domain-containing protein</fullName>
    </submittedName>
</protein>
<dbReference type="InterPro" id="IPR051922">
    <property type="entry name" value="Bact_Sporulation_Assoc"/>
</dbReference>
<dbReference type="Pfam" id="PF04122">
    <property type="entry name" value="CW_binding_2"/>
    <property type="match status" value="3"/>
</dbReference>
<dbReference type="PANTHER" id="PTHR30032">
    <property type="entry name" value="N-ACETYLMURAMOYL-L-ALANINE AMIDASE-RELATED"/>
    <property type="match status" value="1"/>
</dbReference>
<name>A0A2M9BWD9_9MICO</name>
<feature type="chain" id="PRO_5014689576" evidence="2">
    <location>
        <begin position="28"/>
        <end position="421"/>
    </location>
</feature>
<dbReference type="Gene3D" id="3.40.50.12090">
    <property type="match status" value="1"/>
</dbReference>
<keyword evidence="2" id="KW-0732">Signal</keyword>
<evidence type="ECO:0000256" key="1">
    <source>
        <dbReference type="SAM" id="MobiDB-lite"/>
    </source>
</evidence>
<feature type="region of interest" description="Disordered" evidence="1">
    <location>
        <begin position="353"/>
        <end position="379"/>
    </location>
</feature>
<evidence type="ECO:0000313" key="4">
    <source>
        <dbReference type="EMBL" id="PJJ62234.1"/>
    </source>
</evidence>
<comment type="caution">
    <text evidence="4">The sequence shown here is derived from an EMBL/GenBank/DDBJ whole genome shotgun (WGS) entry which is preliminary data.</text>
</comment>
<sequence>MPRLATRTLIGAFVVAGLTALSSPAYASLPADVAPDSPAAPTVEAPVELDALAAGGWSRLAGTDRFATAVAVSREYSSGVPVVYVASGENFPDALSAAPAAALQGGPLLLTARDSLPTIVRQAIEDLAPSLIVVPGGTASVSEAVYNELATLAPAIRRDAGADRFATSRAVNTAAFADGADTAFIAAASNFPDALSASAVAGGTGSPVLLVNGGAPSIDSQTLALIDQLGVTSITIAGGTAVVSSGIQNQLSNAVGSSNVRRLAGDDRYRTSQAVNRGSFDASPTVYLASGNGFADALAGAALAGRHHAALYVIPGTCVPDYDIADMRSLGMTKHVLLGGPVSLSSAVESLTPCAAPPAPPTPPTPPAPPANPGDTKNCGDFATWREAQEWFDRYYPLYGDVAKLDQDNDRIACETLPGHL</sequence>
<dbReference type="SMART" id="SM00894">
    <property type="entry name" value="Excalibur"/>
    <property type="match status" value="1"/>
</dbReference>
<organism evidence="4 5">
    <name type="scientific">Compostimonas suwonensis</name>
    <dbReference type="NCBI Taxonomy" id="1048394"/>
    <lineage>
        <taxon>Bacteria</taxon>
        <taxon>Bacillati</taxon>
        <taxon>Actinomycetota</taxon>
        <taxon>Actinomycetes</taxon>
        <taxon>Micrococcales</taxon>
        <taxon>Microbacteriaceae</taxon>
        <taxon>Compostimonas</taxon>
    </lineage>
</organism>
<gene>
    <name evidence="4" type="ORF">CLV54_2031</name>
</gene>
<feature type="compositionally biased region" description="Pro residues" evidence="1">
    <location>
        <begin position="355"/>
        <end position="372"/>
    </location>
</feature>